<feature type="region of interest" description="Disordered" evidence="1">
    <location>
        <begin position="257"/>
        <end position="314"/>
    </location>
</feature>
<feature type="compositionally biased region" description="Basic and acidic residues" evidence="1">
    <location>
        <begin position="264"/>
        <end position="275"/>
    </location>
</feature>
<dbReference type="EMBL" id="MW239234">
    <property type="protein sequence ID" value="UGO57191.1"/>
    <property type="molecule type" value="Genomic_RNA"/>
</dbReference>
<dbReference type="InterPro" id="IPR043504">
    <property type="entry name" value="Peptidase_S1_PA_chymotrypsin"/>
</dbReference>
<evidence type="ECO:0000256" key="1">
    <source>
        <dbReference type="SAM" id="MobiDB-lite"/>
    </source>
</evidence>
<organism evidence="2">
    <name type="scientific">Riboviria sp</name>
    <dbReference type="NCBI Taxonomy" id="2585031"/>
    <lineage>
        <taxon>Viruses</taxon>
        <taxon>Riboviria</taxon>
    </lineage>
</organism>
<name>A0A8K1U3H7_9VIRU</name>
<proteinExistence type="predicted"/>
<accession>A0A8K1U3H7</accession>
<reference evidence="2" key="1">
    <citation type="submission" date="2020-11" db="EMBL/GenBank/DDBJ databases">
        <title>RNA virus dark matter in the feces of wild birds.</title>
        <authorList>
            <person name="Lu X."/>
            <person name="Yang X.S."/>
            <person name="Zhang W."/>
        </authorList>
    </citation>
    <scope>NUCLEOTIDE SEQUENCE</scope>
    <source>
        <strain evidence="2">EasternCrownedWarbler123con47</strain>
    </source>
</reference>
<dbReference type="Gene3D" id="2.40.10.10">
    <property type="entry name" value="Trypsin-like serine proteases"/>
    <property type="match status" value="2"/>
</dbReference>
<evidence type="ECO:0000313" key="2">
    <source>
        <dbReference type="EMBL" id="UGO57191.1"/>
    </source>
</evidence>
<protein>
    <submittedName>
        <fullName evidence="2">Uncharacterized protein</fullName>
    </submittedName>
</protein>
<sequence length="314" mass="34520">MIFKDDGDLNNVRKPGVVLESVMPDSAEVKMDQHKSEIVVCGYNKNTNTAVPVGKATRLYNMLVVVGHVADAARLYPQALLVNAKNKNFELEIDLNLECRNLDTDLKGYELTEVQWSRLGIAKCSVNALMCQTSVTVSNVVGNGSHGKLIADPTEFGRTIYDGTTKRGYSGACYYQGDVALGMHISGGEKNAGYAMHYVALLVRKALKIKNEDTEDFLDSIFEQDDYTFSNHPMEPENVIINSRGLYTEVSRSQFESARARRKNAQDRYRGRDYTDGEPQSAVVFPNAPRVTGAMPQGGVPSSGVSSSVNSQRS</sequence>
<feature type="compositionally biased region" description="Low complexity" evidence="1">
    <location>
        <begin position="298"/>
        <end position="314"/>
    </location>
</feature>